<dbReference type="GO" id="GO:0006310">
    <property type="term" value="P:DNA recombination"/>
    <property type="evidence" value="ECO:0007669"/>
    <property type="project" value="UniProtKB-UniRule"/>
</dbReference>
<dbReference type="FunFam" id="3.40.50.300:FF:000156">
    <property type="entry name" value="ATP-dependent DNA helicase recQ"/>
    <property type="match status" value="1"/>
</dbReference>
<dbReference type="GO" id="GO:0005737">
    <property type="term" value="C:cytoplasm"/>
    <property type="evidence" value="ECO:0007669"/>
    <property type="project" value="TreeGrafter"/>
</dbReference>
<dbReference type="Gene3D" id="3.40.50.300">
    <property type="entry name" value="P-loop containing nucleotide triphosphate hydrolases"/>
    <property type="match status" value="2"/>
</dbReference>
<evidence type="ECO:0000256" key="10">
    <source>
        <dbReference type="ARBA" id="ARBA00022840"/>
    </source>
</evidence>
<evidence type="ECO:0000256" key="8">
    <source>
        <dbReference type="ARBA" id="ARBA00022806"/>
    </source>
</evidence>
<dbReference type="InterPro" id="IPR014001">
    <property type="entry name" value="Helicase_ATP-bd"/>
</dbReference>
<evidence type="ECO:0000313" key="21">
    <source>
        <dbReference type="Proteomes" id="UP000595917"/>
    </source>
</evidence>
<sequence length="603" mass="66742">MNKRTALKKYFGYTQFRPGQEDTIDALLAGRDVLAVMPTGAGKSLCYQIPALMSGGLALVISPLISLMKDQVHALREAGIPAAYLNSSLSYSEYAETVADAAAGAYKILYIAPERLSRDDTNHIAAANPISMVIIDEAHCVSQWGHDFRPGYLAIADFIGRFKKRPPAAAFTATATKKVRADIGTILKLRDPYILVTGFDRRNLYFAVQKPKDKTAALLEYLRNHRGASGIVYCATRKNVEEISEKLNQQGFPAAKYHAGMDDRERHAYQDDFIFDRKPVMVATNAFGMGIDKSNVSFVIHYNMPKNIESYYQEAGRAGRDGSQADCILLYSGQDVRINTFLIQNSGEDGGDEDRIAHNLELLKYMTFYATTAGCLRGFILAYFGEAAPDRCGACSNCLRETETKDVSLEAQKIVSCVYRAAQQGRRYGKAMITDILRGGKTEKIRQSGMDRISTYGIMADTDSRKIRAIMDFLVESRYLAVDGGEYPVIIPTELSGKILSGTERIEMEFPAETPEKSSAAAAQEPAVIDQDLFAELKALRTRLARDARVPAYIVFSDAALRDMCRKLPVTREMFLEVSGAGAVKTEKYGDVFIELIKAWSGR</sequence>
<keyword evidence="7 20" id="KW-0378">Hydrolase</keyword>
<dbReference type="InterPro" id="IPR002464">
    <property type="entry name" value="DNA/RNA_helicase_DEAH_CS"/>
</dbReference>
<dbReference type="GO" id="GO:0030894">
    <property type="term" value="C:replisome"/>
    <property type="evidence" value="ECO:0007669"/>
    <property type="project" value="TreeGrafter"/>
</dbReference>
<protein>
    <recommendedName>
        <fullName evidence="16">DNA helicase RecQ</fullName>
        <ecNumber evidence="16">5.6.2.4</ecNumber>
    </recommendedName>
</protein>
<dbReference type="GO" id="GO:0006260">
    <property type="term" value="P:DNA replication"/>
    <property type="evidence" value="ECO:0007669"/>
    <property type="project" value="InterPro"/>
</dbReference>
<dbReference type="InterPro" id="IPR036390">
    <property type="entry name" value="WH_DNA-bd_sf"/>
</dbReference>
<evidence type="ECO:0000313" key="20">
    <source>
        <dbReference type="EMBL" id="QQO08268.1"/>
    </source>
</evidence>
<dbReference type="InterPro" id="IPR018982">
    <property type="entry name" value="RQC_domain"/>
</dbReference>
<feature type="domain" description="Helicase ATP-binding" evidence="18">
    <location>
        <begin position="24"/>
        <end position="193"/>
    </location>
</feature>
<dbReference type="InterPro" id="IPR027417">
    <property type="entry name" value="P-loop_NTPase"/>
</dbReference>
<evidence type="ECO:0000256" key="5">
    <source>
        <dbReference type="ARBA" id="ARBA00022741"/>
    </source>
</evidence>
<proteinExistence type="inferred from homology"/>
<evidence type="ECO:0000256" key="1">
    <source>
        <dbReference type="ARBA" id="ARBA00001946"/>
    </source>
</evidence>
<keyword evidence="11" id="KW-0238">DNA-binding</keyword>
<dbReference type="Proteomes" id="UP000595917">
    <property type="component" value="Chromosome"/>
</dbReference>
<dbReference type="InterPro" id="IPR001650">
    <property type="entry name" value="Helicase_C-like"/>
</dbReference>
<dbReference type="InterPro" id="IPR036388">
    <property type="entry name" value="WH-like_DNA-bd_sf"/>
</dbReference>
<comment type="catalytic activity">
    <reaction evidence="15">
        <text>Couples ATP hydrolysis with the unwinding of duplex DNA by translocating in the 3'-5' direction.</text>
        <dbReference type="EC" id="5.6.2.4"/>
    </reaction>
</comment>
<dbReference type="PANTHER" id="PTHR13710">
    <property type="entry name" value="DNA HELICASE RECQ FAMILY MEMBER"/>
    <property type="match status" value="1"/>
</dbReference>
<dbReference type="PROSITE" id="PS51194">
    <property type="entry name" value="HELICASE_CTER"/>
    <property type="match status" value="1"/>
</dbReference>
<evidence type="ECO:0000256" key="15">
    <source>
        <dbReference type="ARBA" id="ARBA00034617"/>
    </source>
</evidence>
<dbReference type="RefSeq" id="WP_215625574.1">
    <property type="nucleotide sequence ID" value="NZ_CP067089.2"/>
</dbReference>
<dbReference type="Pfam" id="PF09382">
    <property type="entry name" value="RQC"/>
    <property type="match status" value="1"/>
</dbReference>
<keyword evidence="13" id="KW-0234">DNA repair</keyword>
<dbReference type="GO" id="GO:0003677">
    <property type="term" value="F:DNA binding"/>
    <property type="evidence" value="ECO:0007669"/>
    <property type="project" value="UniProtKB-KW"/>
</dbReference>
<comment type="similarity">
    <text evidence="3">Belongs to the helicase family. RecQ subfamily.</text>
</comment>
<keyword evidence="9" id="KW-0862">Zinc</keyword>
<feature type="domain" description="HRDC" evidence="17">
    <location>
        <begin position="527"/>
        <end position="603"/>
    </location>
</feature>
<reference evidence="20" key="1">
    <citation type="submission" date="2021-01" db="EMBL/GenBank/DDBJ databases">
        <title>Description of Breznakiella homolactica.</title>
        <authorList>
            <person name="Song Y."/>
            <person name="Brune A."/>
        </authorList>
    </citation>
    <scope>NUCLEOTIDE SEQUENCE</scope>
    <source>
        <strain evidence="20">RmG30</strain>
    </source>
</reference>
<dbReference type="PROSITE" id="PS50967">
    <property type="entry name" value="HRDC"/>
    <property type="match status" value="1"/>
</dbReference>
<dbReference type="PROSITE" id="PS00690">
    <property type="entry name" value="DEAH_ATP_HELICASE"/>
    <property type="match status" value="1"/>
</dbReference>
<dbReference type="Pfam" id="PF00270">
    <property type="entry name" value="DEAD"/>
    <property type="match status" value="1"/>
</dbReference>
<dbReference type="GO" id="GO:0009378">
    <property type="term" value="F:four-way junction helicase activity"/>
    <property type="evidence" value="ECO:0007669"/>
    <property type="project" value="TreeGrafter"/>
</dbReference>
<keyword evidence="5" id="KW-0547">Nucleotide-binding</keyword>
<dbReference type="InterPro" id="IPR002121">
    <property type="entry name" value="HRDC_dom"/>
</dbReference>
<dbReference type="CDD" id="cd17920">
    <property type="entry name" value="DEXHc_RecQ"/>
    <property type="match status" value="1"/>
</dbReference>
<keyword evidence="6" id="KW-0227">DNA damage</keyword>
<dbReference type="InterPro" id="IPR006293">
    <property type="entry name" value="DNA_helicase_ATP-dep_RecQ_bac"/>
</dbReference>
<dbReference type="SMART" id="SM00490">
    <property type="entry name" value="HELICc"/>
    <property type="match status" value="1"/>
</dbReference>
<evidence type="ECO:0000256" key="6">
    <source>
        <dbReference type="ARBA" id="ARBA00022763"/>
    </source>
</evidence>
<evidence type="ECO:0000256" key="12">
    <source>
        <dbReference type="ARBA" id="ARBA00023172"/>
    </source>
</evidence>
<evidence type="ECO:0000256" key="14">
    <source>
        <dbReference type="ARBA" id="ARBA00023235"/>
    </source>
</evidence>
<dbReference type="SMART" id="SM00487">
    <property type="entry name" value="DEXDc"/>
    <property type="match status" value="1"/>
</dbReference>
<dbReference type="Gene3D" id="1.10.10.10">
    <property type="entry name" value="Winged helix-like DNA-binding domain superfamily/Winged helix DNA-binding domain"/>
    <property type="match status" value="1"/>
</dbReference>
<dbReference type="Pfam" id="PF16124">
    <property type="entry name" value="RecQ_Zn_bind"/>
    <property type="match status" value="1"/>
</dbReference>
<evidence type="ECO:0000256" key="9">
    <source>
        <dbReference type="ARBA" id="ARBA00022833"/>
    </source>
</evidence>
<organism evidence="20 21">
    <name type="scientific">Breznakiella homolactica</name>
    <dbReference type="NCBI Taxonomy" id="2798577"/>
    <lineage>
        <taxon>Bacteria</taxon>
        <taxon>Pseudomonadati</taxon>
        <taxon>Spirochaetota</taxon>
        <taxon>Spirochaetia</taxon>
        <taxon>Spirochaetales</taxon>
        <taxon>Breznakiellaceae</taxon>
        <taxon>Breznakiella</taxon>
    </lineage>
</organism>
<feature type="domain" description="Helicase C-terminal" evidence="19">
    <location>
        <begin position="214"/>
        <end position="364"/>
    </location>
</feature>
<dbReference type="SMART" id="SM00341">
    <property type="entry name" value="HRDC"/>
    <property type="match status" value="1"/>
</dbReference>
<evidence type="ECO:0000259" key="18">
    <source>
        <dbReference type="PROSITE" id="PS51192"/>
    </source>
</evidence>
<dbReference type="FunFam" id="3.40.50.300:FF:000296">
    <property type="entry name" value="ATP-dependent DNA helicase RecQ"/>
    <property type="match status" value="1"/>
</dbReference>
<dbReference type="Pfam" id="PF00570">
    <property type="entry name" value="HRDC"/>
    <property type="match status" value="1"/>
</dbReference>
<evidence type="ECO:0000256" key="2">
    <source>
        <dbReference type="ARBA" id="ARBA00001947"/>
    </source>
</evidence>
<dbReference type="Pfam" id="PF00271">
    <property type="entry name" value="Helicase_C"/>
    <property type="match status" value="1"/>
</dbReference>
<dbReference type="PANTHER" id="PTHR13710:SF105">
    <property type="entry name" value="ATP-DEPENDENT DNA HELICASE Q1"/>
    <property type="match status" value="1"/>
</dbReference>
<dbReference type="SUPFAM" id="SSF52540">
    <property type="entry name" value="P-loop containing nucleoside triphosphate hydrolases"/>
    <property type="match status" value="1"/>
</dbReference>
<dbReference type="EMBL" id="CP067089">
    <property type="protein sequence ID" value="QQO08268.1"/>
    <property type="molecule type" value="Genomic_DNA"/>
</dbReference>
<evidence type="ECO:0000256" key="4">
    <source>
        <dbReference type="ARBA" id="ARBA00022723"/>
    </source>
</evidence>
<keyword evidence="8 20" id="KW-0347">Helicase</keyword>
<dbReference type="InterPro" id="IPR044876">
    <property type="entry name" value="HRDC_dom_sf"/>
</dbReference>
<dbReference type="SUPFAM" id="SSF46785">
    <property type="entry name" value="Winged helix' DNA-binding domain"/>
    <property type="match status" value="1"/>
</dbReference>
<dbReference type="GO" id="GO:0043138">
    <property type="term" value="F:3'-5' DNA helicase activity"/>
    <property type="evidence" value="ECO:0007669"/>
    <property type="project" value="UniProtKB-EC"/>
</dbReference>
<dbReference type="SUPFAM" id="SSF47819">
    <property type="entry name" value="HRDC-like"/>
    <property type="match status" value="1"/>
</dbReference>
<dbReference type="NCBIfam" id="TIGR01389">
    <property type="entry name" value="recQ"/>
    <property type="match status" value="1"/>
</dbReference>
<dbReference type="GO" id="GO:0006281">
    <property type="term" value="P:DNA repair"/>
    <property type="evidence" value="ECO:0007669"/>
    <property type="project" value="UniProtKB-KW"/>
</dbReference>
<keyword evidence="12" id="KW-0233">DNA recombination</keyword>
<keyword evidence="4" id="KW-0479">Metal-binding</keyword>
<keyword evidence="10" id="KW-0067">ATP-binding</keyword>
<dbReference type="GO" id="GO:0043590">
    <property type="term" value="C:bacterial nucleoid"/>
    <property type="evidence" value="ECO:0007669"/>
    <property type="project" value="TreeGrafter"/>
</dbReference>
<dbReference type="CDD" id="cd18794">
    <property type="entry name" value="SF2_C_RecQ"/>
    <property type="match status" value="1"/>
</dbReference>
<dbReference type="AlphaFoldDB" id="A0A7T8BAJ0"/>
<accession>A0A7T8BAJ0</accession>
<dbReference type="GO" id="GO:0005524">
    <property type="term" value="F:ATP binding"/>
    <property type="evidence" value="ECO:0007669"/>
    <property type="project" value="UniProtKB-KW"/>
</dbReference>
<dbReference type="GO" id="GO:0016787">
    <property type="term" value="F:hydrolase activity"/>
    <property type="evidence" value="ECO:0007669"/>
    <property type="project" value="UniProtKB-KW"/>
</dbReference>
<evidence type="ECO:0000256" key="11">
    <source>
        <dbReference type="ARBA" id="ARBA00023125"/>
    </source>
</evidence>
<dbReference type="InterPro" id="IPR011545">
    <property type="entry name" value="DEAD/DEAH_box_helicase_dom"/>
</dbReference>
<evidence type="ECO:0000256" key="3">
    <source>
        <dbReference type="ARBA" id="ARBA00005446"/>
    </source>
</evidence>
<dbReference type="InterPro" id="IPR032284">
    <property type="entry name" value="RecQ_Zn-bd"/>
</dbReference>
<dbReference type="InterPro" id="IPR004589">
    <property type="entry name" value="DNA_helicase_ATP-dep_RecQ"/>
</dbReference>
<dbReference type="Gene3D" id="1.10.150.80">
    <property type="entry name" value="HRDC domain"/>
    <property type="match status" value="1"/>
</dbReference>
<evidence type="ECO:0000256" key="16">
    <source>
        <dbReference type="NCBIfam" id="TIGR01389"/>
    </source>
</evidence>
<evidence type="ECO:0000259" key="19">
    <source>
        <dbReference type="PROSITE" id="PS51194"/>
    </source>
</evidence>
<dbReference type="NCBIfam" id="TIGR00614">
    <property type="entry name" value="recQ_fam"/>
    <property type="match status" value="1"/>
</dbReference>
<evidence type="ECO:0000256" key="7">
    <source>
        <dbReference type="ARBA" id="ARBA00022801"/>
    </source>
</evidence>
<dbReference type="EC" id="5.6.2.4" evidence="16"/>
<keyword evidence="14" id="KW-0413">Isomerase</keyword>
<comment type="cofactor">
    <cofactor evidence="1">
        <name>Mg(2+)</name>
        <dbReference type="ChEBI" id="CHEBI:18420"/>
    </cofactor>
</comment>
<keyword evidence="21" id="KW-1185">Reference proteome</keyword>
<evidence type="ECO:0000256" key="13">
    <source>
        <dbReference type="ARBA" id="ARBA00023204"/>
    </source>
</evidence>
<dbReference type="SMART" id="SM00956">
    <property type="entry name" value="RQC"/>
    <property type="match status" value="1"/>
</dbReference>
<evidence type="ECO:0000259" key="17">
    <source>
        <dbReference type="PROSITE" id="PS50967"/>
    </source>
</evidence>
<dbReference type="InterPro" id="IPR010997">
    <property type="entry name" value="HRDC-like_sf"/>
</dbReference>
<dbReference type="KEGG" id="bhc:JFL75_15195"/>
<dbReference type="GO" id="GO:0046872">
    <property type="term" value="F:metal ion binding"/>
    <property type="evidence" value="ECO:0007669"/>
    <property type="project" value="UniProtKB-KW"/>
</dbReference>
<dbReference type="GO" id="GO:0009432">
    <property type="term" value="P:SOS response"/>
    <property type="evidence" value="ECO:0007669"/>
    <property type="project" value="UniProtKB-UniRule"/>
</dbReference>
<gene>
    <name evidence="20" type="primary">recQ</name>
    <name evidence="20" type="ORF">JFL75_15195</name>
</gene>
<comment type="cofactor">
    <cofactor evidence="2">
        <name>Zn(2+)</name>
        <dbReference type="ChEBI" id="CHEBI:29105"/>
    </cofactor>
</comment>
<name>A0A7T8BAJ0_9SPIR</name>
<dbReference type="PROSITE" id="PS51192">
    <property type="entry name" value="HELICASE_ATP_BIND_1"/>
    <property type="match status" value="1"/>
</dbReference>